<dbReference type="EMBL" id="GL348718">
    <property type="protein sequence ID" value="EFH48799.1"/>
    <property type="molecule type" value="Genomic_DNA"/>
</dbReference>
<protein>
    <submittedName>
        <fullName evidence="1">Predicted protein</fullName>
    </submittedName>
</protein>
<dbReference type="HOGENOM" id="CLU_1706676_0_0_1"/>
<dbReference type="AlphaFoldDB" id="D7LYT6"/>
<keyword evidence="2" id="KW-1185">Reference proteome</keyword>
<dbReference type="Proteomes" id="UP000008694">
    <property type="component" value="Unassembled WGS sequence"/>
</dbReference>
<proteinExistence type="predicted"/>
<gene>
    <name evidence="1" type="ORF">ARALYDRAFT_663160</name>
</gene>
<organism evidence="2">
    <name type="scientific">Arabidopsis lyrata subsp. lyrata</name>
    <name type="common">Lyre-leaved rock-cress</name>
    <dbReference type="NCBI Taxonomy" id="81972"/>
    <lineage>
        <taxon>Eukaryota</taxon>
        <taxon>Viridiplantae</taxon>
        <taxon>Streptophyta</taxon>
        <taxon>Embryophyta</taxon>
        <taxon>Tracheophyta</taxon>
        <taxon>Spermatophyta</taxon>
        <taxon>Magnoliopsida</taxon>
        <taxon>eudicotyledons</taxon>
        <taxon>Gunneridae</taxon>
        <taxon>Pentapetalae</taxon>
        <taxon>rosids</taxon>
        <taxon>malvids</taxon>
        <taxon>Brassicales</taxon>
        <taxon>Brassicaceae</taxon>
        <taxon>Camelineae</taxon>
        <taxon>Arabidopsis</taxon>
    </lineage>
</organism>
<reference evidence="2" key="1">
    <citation type="journal article" date="2011" name="Nat. Genet.">
        <title>The Arabidopsis lyrata genome sequence and the basis of rapid genome size change.</title>
        <authorList>
            <person name="Hu T.T."/>
            <person name="Pattyn P."/>
            <person name="Bakker E.G."/>
            <person name="Cao J."/>
            <person name="Cheng J.-F."/>
            <person name="Clark R.M."/>
            <person name="Fahlgren N."/>
            <person name="Fawcett J.A."/>
            <person name="Grimwood J."/>
            <person name="Gundlach H."/>
            <person name="Haberer G."/>
            <person name="Hollister J.D."/>
            <person name="Ossowski S."/>
            <person name="Ottilar R.P."/>
            <person name="Salamov A.A."/>
            <person name="Schneeberger K."/>
            <person name="Spannagl M."/>
            <person name="Wang X."/>
            <person name="Yang L."/>
            <person name="Nasrallah M.E."/>
            <person name="Bergelson J."/>
            <person name="Carrington J.C."/>
            <person name="Gaut B.S."/>
            <person name="Schmutz J."/>
            <person name="Mayer K.F.X."/>
            <person name="Van de Peer Y."/>
            <person name="Grigoriev I.V."/>
            <person name="Nordborg M."/>
            <person name="Weigel D."/>
            <person name="Guo Y.-L."/>
        </authorList>
    </citation>
    <scope>NUCLEOTIDE SEQUENCE [LARGE SCALE GENOMIC DNA]</scope>
    <source>
        <strain evidence="2">cv. MN47</strain>
    </source>
</reference>
<evidence type="ECO:0000313" key="1">
    <source>
        <dbReference type="EMBL" id="EFH48799.1"/>
    </source>
</evidence>
<dbReference type="Gramene" id="Al_scaffold_0006_3225">
    <property type="protein sequence ID" value="Al_scaffold_0006_3225"/>
    <property type="gene ID" value="Al_scaffold_0006_3225"/>
</dbReference>
<sequence>MRHGRGAPAKSESSEDINSRSHMSLHVNLKYGDYWRLSQELCRSELLKPMEKESDFLPARCLKVSGVVTVTGVCYKDKEVAQAWKIRPEFKYSSRFSDKSTSQLAIESLSSCTVWILAPRTPQIGGHQHEPRSCLETPQIEISNHELYISDDHH</sequence>
<evidence type="ECO:0000313" key="2">
    <source>
        <dbReference type="Proteomes" id="UP000008694"/>
    </source>
</evidence>
<name>D7LYT6_ARALL</name>
<accession>D7LYT6</accession>